<evidence type="ECO:0000313" key="3">
    <source>
        <dbReference type="Proteomes" id="UP000638043"/>
    </source>
</evidence>
<reference evidence="3" key="1">
    <citation type="journal article" date="2019" name="Int. J. Syst. Evol. Microbiol.">
        <title>The Global Catalogue of Microorganisms (GCM) 10K type strain sequencing project: providing services to taxonomists for standard genome sequencing and annotation.</title>
        <authorList>
            <consortium name="The Broad Institute Genomics Platform"/>
            <consortium name="The Broad Institute Genome Sequencing Center for Infectious Disease"/>
            <person name="Wu L."/>
            <person name="Ma J."/>
        </authorList>
    </citation>
    <scope>NUCLEOTIDE SEQUENCE [LARGE SCALE GENOMIC DNA]</scope>
    <source>
        <strain evidence="3">CGMCC 4.7181</strain>
    </source>
</reference>
<feature type="transmembrane region" description="Helical" evidence="1">
    <location>
        <begin position="116"/>
        <end position="145"/>
    </location>
</feature>
<keyword evidence="3" id="KW-1185">Reference proteome</keyword>
<evidence type="ECO:0000256" key="1">
    <source>
        <dbReference type="SAM" id="Phobius"/>
    </source>
</evidence>
<evidence type="ECO:0000313" key="2">
    <source>
        <dbReference type="EMBL" id="GGO63718.1"/>
    </source>
</evidence>
<sequence>MSAVTDTHPAVLEGERIPFLRHVRVELRKTVDTRASAWLLIAIAVITIGATALPLFLTDDGSGLDWASFVLFASSGWSFLLPFIGVMAATGEWTQRTALATFALEPRRTLVNLAKLIASLVLGVAMVAATYLAAAVVNVIGIAFFDGSGSWELDGGGVLGYLGTMALYVTLGVGLGLLLLSTPLAIVAFVALPLLVSVLALIPALSDLVPWIDLTGASLPLMDGSLTATEWAHLATATLLWCAAPLLLGFWRTSRREVA</sequence>
<accession>A0ABQ2N1P9</accession>
<feature type="transmembrane region" description="Helical" evidence="1">
    <location>
        <begin position="69"/>
        <end position="89"/>
    </location>
</feature>
<feature type="transmembrane region" description="Helical" evidence="1">
    <location>
        <begin position="37"/>
        <end position="57"/>
    </location>
</feature>
<protein>
    <recommendedName>
        <fullName evidence="4">ABC transporter permease</fullName>
    </recommendedName>
</protein>
<keyword evidence="1" id="KW-0472">Membrane</keyword>
<keyword evidence="1" id="KW-0812">Transmembrane</keyword>
<evidence type="ECO:0008006" key="4">
    <source>
        <dbReference type="Google" id="ProtNLM"/>
    </source>
</evidence>
<feature type="transmembrane region" description="Helical" evidence="1">
    <location>
        <begin position="157"/>
        <end position="180"/>
    </location>
</feature>
<proteinExistence type="predicted"/>
<dbReference type="EMBL" id="BMMQ01000004">
    <property type="protein sequence ID" value="GGO63718.1"/>
    <property type="molecule type" value="Genomic_DNA"/>
</dbReference>
<dbReference type="Proteomes" id="UP000638043">
    <property type="component" value="Unassembled WGS sequence"/>
</dbReference>
<feature type="transmembrane region" description="Helical" evidence="1">
    <location>
        <begin position="187"/>
        <end position="211"/>
    </location>
</feature>
<feature type="transmembrane region" description="Helical" evidence="1">
    <location>
        <begin position="231"/>
        <end position="251"/>
    </location>
</feature>
<dbReference type="RefSeq" id="WP_188700954.1">
    <property type="nucleotide sequence ID" value="NZ_BMMQ01000004.1"/>
</dbReference>
<organism evidence="2 3">
    <name type="scientific">Microbacterium nanhaiense</name>
    <dbReference type="NCBI Taxonomy" id="1301026"/>
    <lineage>
        <taxon>Bacteria</taxon>
        <taxon>Bacillati</taxon>
        <taxon>Actinomycetota</taxon>
        <taxon>Actinomycetes</taxon>
        <taxon>Micrococcales</taxon>
        <taxon>Microbacteriaceae</taxon>
        <taxon>Microbacterium</taxon>
    </lineage>
</organism>
<name>A0ABQ2N1P9_9MICO</name>
<gene>
    <name evidence="2" type="ORF">GCM10010910_16930</name>
</gene>
<comment type="caution">
    <text evidence="2">The sequence shown here is derived from an EMBL/GenBank/DDBJ whole genome shotgun (WGS) entry which is preliminary data.</text>
</comment>
<keyword evidence="1" id="KW-1133">Transmembrane helix</keyword>